<keyword evidence="1 2" id="KW-0732">Signal</keyword>
<sequence>MRISTLPRTLGLVALLTSVLFGGRAEAQASPESVARELQTRYGRLESIRAPFVQTVGQQKLRGTLSVRGDAFRLDLGDQVLVTDGQTMWSYSEPDDQVVVQAYDPARVGFSVGQLFTDYLTVFRATGATRARIGGVPHTVLTLRPRESGSTVRDVTLYVRDVDAVPTRVRVHDTSGSTLAFDLQDVERNADLPASAFRFQAPRGTEVVDLR</sequence>
<feature type="chain" id="PRO_5047336899" evidence="2">
    <location>
        <begin position="30"/>
        <end position="211"/>
    </location>
</feature>
<evidence type="ECO:0000313" key="4">
    <source>
        <dbReference type="Proteomes" id="UP001267426"/>
    </source>
</evidence>
<accession>A0ABU3BTW2</accession>
<reference evidence="3 4" key="1">
    <citation type="submission" date="2023-09" db="EMBL/GenBank/DDBJ databases">
        <authorList>
            <person name="Rey-Velasco X."/>
        </authorList>
    </citation>
    <scope>NUCLEOTIDE SEQUENCE [LARGE SCALE GENOMIC DNA]</scope>
    <source>
        <strain evidence="3 4">F394</strain>
    </source>
</reference>
<organism evidence="3 4">
    <name type="scientific">Rubrivirga litoralis</name>
    <dbReference type="NCBI Taxonomy" id="3075598"/>
    <lineage>
        <taxon>Bacteria</taxon>
        <taxon>Pseudomonadati</taxon>
        <taxon>Rhodothermota</taxon>
        <taxon>Rhodothermia</taxon>
        <taxon>Rhodothermales</taxon>
        <taxon>Rubricoccaceae</taxon>
        <taxon>Rubrivirga</taxon>
    </lineage>
</organism>
<evidence type="ECO:0000313" key="3">
    <source>
        <dbReference type="EMBL" id="MDT0632729.1"/>
    </source>
</evidence>
<evidence type="ECO:0000256" key="2">
    <source>
        <dbReference type="SAM" id="SignalP"/>
    </source>
</evidence>
<evidence type="ECO:0000256" key="1">
    <source>
        <dbReference type="ARBA" id="ARBA00022729"/>
    </source>
</evidence>
<dbReference type="PANTHER" id="PTHR35869">
    <property type="entry name" value="OUTER-MEMBRANE LIPOPROTEIN CARRIER PROTEIN"/>
    <property type="match status" value="1"/>
</dbReference>
<dbReference type="Pfam" id="PF03548">
    <property type="entry name" value="LolA"/>
    <property type="match status" value="1"/>
</dbReference>
<proteinExistence type="predicted"/>
<comment type="caution">
    <text evidence="3">The sequence shown here is derived from an EMBL/GenBank/DDBJ whole genome shotgun (WGS) entry which is preliminary data.</text>
</comment>
<feature type="signal peptide" evidence="2">
    <location>
        <begin position="1"/>
        <end position="29"/>
    </location>
</feature>
<dbReference type="InterPro" id="IPR029046">
    <property type="entry name" value="LolA/LolB/LppX"/>
</dbReference>
<dbReference type="EMBL" id="JAVRHT010000036">
    <property type="protein sequence ID" value="MDT0632729.1"/>
    <property type="molecule type" value="Genomic_DNA"/>
</dbReference>
<keyword evidence="3" id="KW-0449">Lipoprotein</keyword>
<dbReference type="RefSeq" id="WP_311664896.1">
    <property type="nucleotide sequence ID" value="NZ_JAVRHT010000036.1"/>
</dbReference>
<dbReference type="CDD" id="cd16325">
    <property type="entry name" value="LolA"/>
    <property type="match status" value="1"/>
</dbReference>
<dbReference type="Gene3D" id="2.50.20.10">
    <property type="entry name" value="Lipoprotein localisation LolA/LolB/LppX"/>
    <property type="match status" value="1"/>
</dbReference>
<dbReference type="Proteomes" id="UP001267426">
    <property type="component" value="Unassembled WGS sequence"/>
</dbReference>
<keyword evidence="4" id="KW-1185">Reference proteome</keyword>
<dbReference type="SUPFAM" id="SSF89392">
    <property type="entry name" value="Prokaryotic lipoproteins and lipoprotein localization factors"/>
    <property type="match status" value="1"/>
</dbReference>
<dbReference type="PANTHER" id="PTHR35869:SF1">
    <property type="entry name" value="OUTER-MEMBRANE LIPOPROTEIN CARRIER PROTEIN"/>
    <property type="match status" value="1"/>
</dbReference>
<name>A0ABU3BTW2_9BACT</name>
<dbReference type="InterPro" id="IPR004564">
    <property type="entry name" value="OM_lipoprot_carrier_LolA-like"/>
</dbReference>
<gene>
    <name evidence="3" type="ORF">RM540_13290</name>
</gene>
<protein>
    <submittedName>
        <fullName evidence="3">Outer membrane lipoprotein carrier protein LolA</fullName>
    </submittedName>
</protein>